<dbReference type="AlphaFoldDB" id="A0A9Q1K4U6"/>
<reference evidence="2" key="1">
    <citation type="submission" date="2022-04" db="EMBL/GenBank/DDBJ databases">
        <title>Carnegiea gigantea Genome sequencing and assembly v2.</title>
        <authorList>
            <person name="Copetti D."/>
            <person name="Sanderson M.J."/>
            <person name="Burquez A."/>
            <person name="Wojciechowski M.F."/>
        </authorList>
    </citation>
    <scope>NUCLEOTIDE SEQUENCE</scope>
    <source>
        <strain evidence="2">SGP5-SGP5p</strain>
        <tissue evidence="2">Aerial part</tissue>
    </source>
</reference>
<dbReference type="PANTHER" id="PTHR31672:SF13">
    <property type="entry name" value="F-BOX PROTEIN CPR30-LIKE"/>
    <property type="match status" value="1"/>
</dbReference>
<sequence length="441" mass="49915">MAVTLSLDDSNSMASSLLPIDIIASEILPRVSARSLLGFKCVCKFFKTLISSSEFINLHLRHSQSLSSDSNRLLILLKEPSLFSVHSKTVNVVGSCNGLLCLRIRFSGNADDSTPLVLLNPSTGIYRSIPPAWNRASLFVENLGFGYDSEANDYKIVQIIHECRRAVMVYSLKANSWRLVEKEACPQNYIATQVSSIGALIDDHLFHWMCRRGSDSKYRIRCFNLRTERWGNDVPVPDCQTTNNSKIDLGVLHGLLCLSIQYFRNGCMDLTFDVWIMKEYGVVESWTKLLSHYDDQTWMPNPIRRIFPLAYRRGSRSEVLMNQRGKLIWYNVTDKTARNAEIPGVRLPVDTYVCSGSLVGLDGGTSMLHLKQGSNTWIELRKLWKYHMVASKKLRYPNGPIVIPLDICFDPCVTKRIRSQTLHTLRLMEAPNGSGTGIRNN</sequence>
<dbReference type="Proteomes" id="UP001153076">
    <property type="component" value="Unassembled WGS sequence"/>
</dbReference>
<comment type="caution">
    <text evidence="2">The sequence shown here is derived from an EMBL/GenBank/DDBJ whole genome shotgun (WGS) entry which is preliminary data.</text>
</comment>
<dbReference type="InterPro" id="IPR036047">
    <property type="entry name" value="F-box-like_dom_sf"/>
</dbReference>
<gene>
    <name evidence="2" type="ORF">Cgig2_026174</name>
</gene>
<dbReference type="EMBL" id="JAKOGI010000326">
    <property type="protein sequence ID" value="KAJ8436850.1"/>
    <property type="molecule type" value="Genomic_DNA"/>
</dbReference>
<proteinExistence type="predicted"/>
<dbReference type="NCBIfam" id="TIGR01640">
    <property type="entry name" value="F_box_assoc_1"/>
    <property type="match status" value="1"/>
</dbReference>
<evidence type="ECO:0000313" key="3">
    <source>
        <dbReference type="Proteomes" id="UP001153076"/>
    </source>
</evidence>
<dbReference type="InterPro" id="IPR017451">
    <property type="entry name" value="F-box-assoc_interact_dom"/>
</dbReference>
<dbReference type="OrthoDB" id="591557at2759"/>
<evidence type="ECO:0000259" key="1">
    <source>
        <dbReference type="Pfam" id="PF07734"/>
    </source>
</evidence>
<dbReference type="InterPro" id="IPR006527">
    <property type="entry name" value="F-box-assoc_dom_typ1"/>
</dbReference>
<organism evidence="2 3">
    <name type="scientific">Carnegiea gigantea</name>
    <dbReference type="NCBI Taxonomy" id="171969"/>
    <lineage>
        <taxon>Eukaryota</taxon>
        <taxon>Viridiplantae</taxon>
        <taxon>Streptophyta</taxon>
        <taxon>Embryophyta</taxon>
        <taxon>Tracheophyta</taxon>
        <taxon>Spermatophyta</taxon>
        <taxon>Magnoliopsida</taxon>
        <taxon>eudicotyledons</taxon>
        <taxon>Gunneridae</taxon>
        <taxon>Pentapetalae</taxon>
        <taxon>Caryophyllales</taxon>
        <taxon>Cactineae</taxon>
        <taxon>Cactaceae</taxon>
        <taxon>Cactoideae</taxon>
        <taxon>Echinocereeae</taxon>
        <taxon>Carnegiea</taxon>
    </lineage>
</organism>
<keyword evidence="3" id="KW-1185">Reference proteome</keyword>
<evidence type="ECO:0000313" key="2">
    <source>
        <dbReference type="EMBL" id="KAJ8436850.1"/>
    </source>
</evidence>
<accession>A0A9Q1K4U6</accession>
<dbReference type="InterPro" id="IPR050796">
    <property type="entry name" value="SCF_F-box_component"/>
</dbReference>
<name>A0A9Q1K4U6_9CARY</name>
<dbReference type="PANTHER" id="PTHR31672">
    <property type="entry name" value="BNACNNG10540D PROTEIN"/>
    <property type="match status" value="1"/>
</dbReference>
<feature type="domain" description="F-box associated beta-propeller type 1" evidence="1">
    <location>
        <begin position="67"/>
        <end position="298"/>
    </location>
</feature>
<protein>
    <recommendedName>
        <fullName evidence="1">F-box associated beta-propeller type 1 domain-containing protein</fullName>
    </recommendedName>
</protein>
<dbReference type="Pfam" id="PF07734">
    <property type="entry name" value="FBA_1"/>
    <property type="match status" value="1"/>
</dbReference>
<dbReference type="SUPFAM" id="SSF81383">
    <property type="entry name" value="F-box domain"/>
    <property type="match status" value="1"/>
</dbReference>